<dbReference type="Pfam" id="PF04961">
    <property type="entry name" value="FTCD_C"/>
    <property type="match status" value="1"/>
</dbReference>
<dbReference type="AlphaFoldDB" id="A0A0G0WZ52"/>
<dbReference type="Gene3D" id="1.20.120.680">
    <property type="entry name" value="Formiminotetrahydrofolate cyclodeaminase monomer, up-and-down helical bundle"/>
    <property type="match status" value="1"/>
</dbReference>
<dbReference type="InterPro" id="IPR007044">
    <property type="entry name" value="Cyclodeamin/CycHdrlase"/>
</dbReference>
<accession>A0A0G0WZ52</accession>
<reference evidence="2 3" key="1">
    <citation type="journal article" date="2015" name="Nature">
        <title>rRNA introns, odd ribosomes, and small enigmatic genomes across a large radiation of phyla.</title>
        <authorList>
            <person name="Brown C.T."/>
            <person name="Hug L.A."/>
            <person name="Thomas B.C."/>
            <person name="Sharon I."/>
            <person name="Castelle C.J."/>
            <person name="Singh A."/>
            <person name="Wilkins M.J."/>
            <person name="Williams K.H."/>
            <person name="Banfield J.F."/>
        </authorList>
    </citation>
    <scope>NUCLEOTIDE SEQUENCE [LARGE SCALE GENOMIC DNA]</scope>
</reference>
<dbReference type="GO" id="GO:0003824">
    <property type="term" value="F:catalytic activity"/>
    <property type="evidence" value="ECO:0007669"/>
    <property type="project" value="InterPro"/>
</dbReference>
<gene>
    <name evidence="2" type="ORF">UU39_C0028G0002</name>
</gene>
<name>A0A0G0WZ52_9BACT</name>
<proteinExistence type="predicted"/>
<protein>
    <submittedName>
        <fullName evidence="2">Formimidoyltetrahydrofolate cyclodeaminase</fullName>
    </submittedName>
</protein>
<dbReference type="SUPFAM" id="SSF101262">
    <property type="entry name" value="Methenyltetrahydrofolate cyclohydrolase-like"/>
    <property type="match status" value="1"/>
</dbReference>
<feature type="domain" description="Cyclodeaminase/cyclohydrolase" evidence="1">
    <location>
        <begin position="8"/>
        <end position="164"/>
    </location>
</feature>
<evidence type="ECO:0000259" key="1">
    <source>
        <dbReference type="Pfam" id="PF04961"/>
    </source>
</evidence>
<organism evidence="2 3">
    <name type="scientific">Candidatus Woesebacteria bacterium GW2011_GWD1_41_12</name>
    <dbReference type="NCBI Taxonomy" id="1618593"/>
    <lineage>
        <taxon>Bacteria</taxon>
        <taxon>Candidatus Woeseibacteriota</taxon>
    </lineage>
</organism>
<sequence>MAIKNQKIDEFLESVASASPTPGGGATAAVVAAFAAALVEMVCNLTIGRKNYADVEKRMKLLAVKMKELRYSLIDLADADSDAFNKVMEAYRTKDKSKIEAALFWATEVPRKVAELADEVRTTAAEVAKIGNKNAYSDAASAEYLANAAYESAQENIEINVKTLASLKSD</sequence>
<dbReference type="InterPro" id="IPR036178">
    <property type="entry name" value="Formintransfe-cycloase-like_sf"/>
</dbReference>
<evidence type="ECO:0000313" key="2">
    <source>
        <dbReference type="EMBL" id="KKR89675.1"/>
    </source>
</evidence>
<comment type="caution">
    <text evidence="2">The sequence shown here is derived from an EMBL/GenBank/DDBJ whole genome shotgun (WGS) entry which is preliminary data.</text>
</comment>
<dbReference type="Proteomes" id="UP000034275">
    <property type="component" value="Unassembled WGS sequence"/>
</dbReference>
<evidence type="ECO:0000313" key="3">
    <source>
        <dbReference type="Proteomes" id="UP000034275"/>
    </source>
</evidence>
<dbReference type="EMBL" id="LCAL01000028">
    <property type="protein sequence ID" value="KKR89675.1"/>
    <property type="molecule type" value="Genomic_DNA"/>
</dbReference>